<comment type="similarity">
    <text evidence="2">Belongs to the asaB hydroxylase/desaturase family.</text>
</comment>
<keyword evidence="4" id="KW-1185">Reference proteome</keyword>
<proteinExistence type="inferred from homology"/>
<protein>
    <submittedName>
        <fullName evidence="3">Uncharacterized protein</fullName>
    </submittedName>
</protein>
<gene>
    <name evidence="3" type="ORF">PRZ48_008332</name>
</gene>
<dbReference type="EMBL" id="JAXOVC010000006">
    <property type="protein sequence ID" value="KAK4500146.1"/>
    <property type="molecule type" value="Genomic_DNA"/>
</dbReference>
<dbReference type="PANTHER" id="PTHR34598:SF3">
    <property type="entry name" value="OXIDOREDUCTASE AN1597"/>
    <property type="match status" value="1"/>
</dbReference>
<accession>A0ABR0EF60</accession>
<comment type="caution">
    <text evidence="3">The sequence shown here is derived from an EMBL/GenBank/DDBJ whole genome shotgun (WGS) entry which is preliminary data.</text>
</comment>
<keyword evidence="1" id="KW-0560">Oxidoreductase</keyword>
<dbReference type="InterPro" id="IPR044053">
    <property type="entry name" value="AsaB-like"/>
</dbReference>
<reference evidence="3 4" key="1">
    <citation type="journal article" date="2023" name="G3 (Bethesda)">
        <title>A chromosome-level genome assembly of Zasmidium syzygii isolated from banana leaves.</title>
        <authorList>
            <person name="van Westerhoven A.C."/>
            <person name="Mehrabi R."/>
            <person name="Talebi R."/>
            <person name="Steentjes M.B.F."/>
            <person name="Corcolon B."/>
            <person name="Chong P.A."/>
            <person name="Kema G.H.J."/>
            <person name="Seidl M.F."/>
        </authorList>
    </citation>
    <scope>NUCLEOTIDE SEQUENCE [LARGE SCALE GENOMIC DNA]</scope>
    <source>
        <strain evidence="3 4">P124</strain>
    </source>
</reference>
<organism evidence="3 4">
    <name type="scientific">Zasmidium cellare</name>
    <name type="common">Wine cellar mold</name>
    <name type="synonym">Racodium cellare</name>
    <dbReference type="NCBI Taxonomy" id="395010"/>
    <lineage>
        <taxon>Eukaryota</taxon>
        <taxon>Fungi</taxon>
        <taxon>Dikarya</taxon>
        <taxon>Ascomycota</taxon>
        <taxon>Pezizomycotina</taxon>
        <taxon>Dothideomycetes</taxon>
        <taxon>Dothideomycetidae</taxon>
        <taxon>Mycosphaerellales</taxon>
        <taxon>Mycosphaerellaceae</taxon>
        <taxon>Zasmidium</taxon>
    </lineage>
</organism>
<evidence type="ECO:0000313" key="3">
    <source>
        <dbReference type="EMBL" id="KAK4500146.1"/>
    </source>
</evidence>
<evidence type="ECO:0000313" key="4">
    <source>
        <dbReference type="Proteomes" id="UP001305779"/>
    </source>
</evidence>
<dbReference type="NCBIfam" id="NF041278">
    <property type="entry name" value="CmcJ_NvfI_EfuI"/>
    <property type="match status" value="1"/>
</dbReference>
<dbReference type="PANTHER" id="PTHR34598">
    <property type="entry name" value="BLL6449 PROTEIN"/>
    <property type="match status" value="1"/>
</dbReference>
<sequence length="322" mass="36515">MAKGTLRFSIPDESVPAEQRSFYATPQNKDFVAKEVQLHDFRSSEDVVQGAKGLDVQGFTYLKHKTKITGPDHLCEGRNVDDIYLPEIEQFMKEVTGAKEVIAWSGVVRRKLATHQDNNPTVQHKKGGDMDKMIDSMPRDTPLIIGRDADRKLEPIRNVHIDFSNQGLRNTVRHCRHDFRKAGKAALDAEDAGSKNVPRYACYSVWRPLITVKRDPLAVCDWRTVDQDGIYDADYRNPADNEEGEFMNIIRIILPPKDDRQKWYYYSNQTPDDVLIIKVGDTASDVDPTIASGSPHGSPIMFGVEDGDEPRQSIEVRVIAFW</sequence>
<name>A0ABR0EF60_ZASCE</name>
<evidence type="ECO:0000256" key="1">
    <source>
        <dbReference type="ARBA" id="ARBA00023002"/>
    </source>
</evidence>
<evidence type="ECO:0000256" key="2">
    <source>
        <dbReference type="ARBA" id="ARBA00023604"/>
    </source>
</evidence>
<dbReference type="Proteomes" id="UP001305779">
    <property type="component" value="Unassembled WGS sequence"/>
</dbReference>